<dbReference type="KEGG" id="mgg:MPLG2_2755"/>
<reference evidence="3 4" key="1">
    <citation type="submission" date="2018-02" db="EMBL/GenBank/DDBJ databases">
        <authorList>
            <person name="Cohen D.B."/>
            <person name="Kent A.D."/>
        </authorList>
    </citation>
    <scope>NUCLEOTIDE SEQUENCE [LARGE SCALE GENOMIC DNA]</scope>
    <source>
        <strain evidence="3">1</strain>
    </source>
</reference>
<gene>
    <name evidence="3" type="ORF">MPLG2_2755</name>
</gene>
<dbReference type="GO" id="GO:0005524">
    <property type="term" value="F:ATP binding"/>
    <property type="evidence" value="ECO:0007669"/>
    <property type="project" value="InterPro"/>
</dbReference>
<dbReference type="Proteomes" id="UP000238164">
    <property type="component" value="Chromosome 1"/>
</dbReference>
<dbReference type="SUPFAM" id="SSF52540">
    <property type="entry name" value="P-loop containing nucleoside triphosphate hydrolases"/>
    <property type="match status" value="1"/>
</dbReference>
<name>A0A2N9JI88_9ACTN</name>
<sequence>MGRTWVHPPLALQRRSRSSQRGSASVLAHLRNLSRHRPNGGDQQVSSDARPTLKVMTIVRLPNGVEILGDDPVVLIGPNGSGKTRQSRSIGADGAIDFVNALRNTRVAPELPVMGVDAARNNFTSQKEQARGQFWELSSEFDYMLSQLLAQYAGAAIRFSQRVRTDPSAAADGPEATPLLRIEELWANVFPGRQLDWSDWKPIVTSTTTGSLVSYSGNQMSDGEKAALFLAGRVFTFDGGVLVVDEPETHFHTLLAVRFWNALEAARPDVRFVYVTHDLSFALSRRNPTFVLASPTQGLRKLELDDDLPDDLAEALLGSASLSFYASRVVFTEGTESSYDAQLYGAWFNGPDTVVKPVQSAQDVMRCVAALQRSGIARALSATGIIDRDHHPDEFLGSLPPGTVALPVHEVESLFALPDIVIAVARHLNAPFDHDEYLARLRASVSVEQREALAIQRWKARIEPQLAALTAGVKNKSVAQLLPNMANHFAVSNWPFDPSVALREAKQKVDDALSDNSGAAEMLAVIPGKQLLPLAAATLGQSVGAYVNLIVSTLKAPHEGNQQLSSALTMALASKLPARSVPPVGVPAPLTES</sequence>
<evidence type="ECO:0000313" key="4">
    <source>
        <dbReference type="Proteomes" id="UP000238164"/>
    </source>
</evidence>
<dbReference type="AlphaFoldDB" id="A0A2N9JI88"/>
<dbReference type="InterPro" id="IPR027417">
    <property type="entry name" value="P-loop_NTPase"/>
</dbReference>
<dbReference type="InterPro" id="IPR003959">
    <property type="entry name" value="ATPase_AAA_core"/>
</dbReference>
<feature type="region of interest" description="Disordered" evidence="1">
    <location>
        <begin position="1"/>
        <end position="25"/>
    </location>
</feature>
<dbReference type="Gene3D" id="3.40.50.300">
    <property type="entry name" value="P-loop containing nucleotide triphosphate hydrolases"/>
    <property type="match status" value="1"/>
</dbReference>
<evidence type="ECO:0000259" key="2">
    <source>
        <dbReference type="Pfam" id="PF13304"/>
    </source>
</evidence>
<evidence type="ECO:0000313" key="3">
    <source>
        <dbReference type="EMBL" id="SPD87785.1"/>
    </source>
</evidence>
<dbReference type="Pfam" id="PF13304">
    <property type="entry name" value="AAA_21"/>
    <property type="match status" value="1"/>
</dbReference>
<proteinExistence type="predicted"/>
<dbReference type="EMBL" id="LT985188">
    <property type="protein sequence ID" value="SPD87785.1"/>
    <property type="molecule type" value="Genomic_DNA"/>
</dbReference>
<dbReference type="GO" id="GO:0016887">
    <property type="term" value="F:ATP hydrolysis activity"/>
    <property type="evidence" value="ECO:0007669"/>
    <property type="project" value="InterPro"/>
</dbReference>
<keyword evidence="4" id="KW-1185">Reference proteome</keyword>
<accession>A0A2N9JI88</accession>
<protein>
    <recommendedName>
        <fullName evidence="2">ATPase AAA-type core domain-containing protein</fullName>
    </recommendedName>
</protein>
<organism evidence="3 4">
    <name type="scientific">Micropruina glycogenica</name>
    <dbReference type="NCBI Taxonomy" id="75385"/>
    <lineage>
        <taxon>Bacteria</taxon>
        <taxon>Bacillati</taxon>
        <taxon>Actinomycetota</taxon>
        <taxon>Actinomycetes</taxon>
        <taxon>Propionibacteriales</taxon>
        <taxon>Nocardioidaceae</taxon>
        <taxon>Micropruina</taxon>
    </lineage>
</organism>
<feature type="domain" description="ATPase AAA-type core" evidence="2">
    <location>
        <begin position="219"/>
        <end position="281"/>
    </location>
</feature>
<evidence type="ECO:0000256" key="1">
    <source>
        <dbReference type="SAM" id="MobiDB-lite"/>
    </source>
</evidence>
<dbReference type="CDD" id="cd00267">
    <property type="entry name" value="ABC_ATPase"/>
    <property type="match status" value="1"/>
</dbReference>